<evidence type="ECO:0000256" key="4">
    <source>
        <dbReference type="RuleBase" id="RU000411"/>
    </source>
</evidence>
<keyword evidence="7" id="KW-1185">Reference proteome</keyword>
<dbReference type="PANTHER" id="PTHR11461:SF211">
    <property type="entry name" value="GH10112P-RELATED"/>
    <property type="match status" value="1"/>
</dbReference>
<dbReference type="FunFam" id="3.30.497.10:FF:000012">
    <property type="entry name" value="Predicted protein"/>
    <property type="match status" value="1"/>
</dbReference>
<comment type="caution">
    <text evidence="6">The sequence shown here is derived from an EMBL/GenBank/DDBJ whole genome shotgun (WGS) entry which is preliminary data.</text>
</comment>
<sequence length="390" mass="42381">MDVRETISSLTDVALSLTKHVLQTEGKESNLVFSPLSIHVVLSLIAAGSKGPTLDQLLSFLKSKSTDHLNSFASEIVSIVLSDGSSGGGPRLSFANGAWVEKSLPLKPSFKQVVDASYKATISQVDFQTKAAEVTGEVNSWAEKETNGLIKEVLPPGSVDSTTKLIFSNALYFKGAWSEQFDAAQTKDYDFHLLNGSSVKVPFMTSKKKQFVSAYNGFKVLALPYKQGEDKRRFSMYFFLPDAKDGLPALVDKVGSVPGFLERHIPYEQVKVGDFRIPKFKISFGFEASNTLKGLGLVLPFSGEGGLTEMVDSPVGGNLYVSSIFHKSFIEVNEEGTEAAAASAGVVKMRGLRLNDEIDFVADHPFLFLIREDMTGTILFCGHVVNPLVG</sequence>
<name>A0AA87ZXN7_FICCA</name>
<dbReference type="PANTHER" id="PTHR11461">
    <property type="entry name" value="SERINE PROTEASE INHIBITOR, SERPIN"/>
    <property type="match status" value="1"/>
</dbReference>
<dbReference type="InterPro" id="IPR023796">
    <property type="entry name" value="Serpin_dom"/>
</dbReference>
<evidence type="ECO:0000313" key="7">
    <source>
        <dbReference type="Proteomes" id="UP001187192"/>
    </source>
</evidence>
<dbReference type="SUPFAM" id="SSF56574">
    <property type="entry name" value="Serpins"/>
    <property type="match status" value="1"/>
</dbReference>
<proteinExistence type="inferred from homology"/>
<dbReference type="PROSITE" id="PS00284">
    <property type="entry name" value="SERPIN"/>
    <property type="match status" value="1"/>
</dbReference>
<dbReference type="AlphaFoldDB" id="A0AA87ZXN7"/>
<dbReference type="GO" id="GO:0004867">
    <property type="term" value="F:serine-type endopeptidase inhibitor activity"/>
    <property type="evidence" value="ECO:0007669"/>
    <property type="project" value="UniProtKB-KW"/>
</dbReference>
<dbReference type="CDD" id="cd02043">
    <property type="entry name" value="serpinP_plants"/>
    <property type="match status" value="1"/>
</dbReference>
<accession>A0AA87ZXN7</accession>
<dbReference type="GO" id="GO:0005615">
    <property type="term" value="C:extracellular space"/>
    <property type="evidence" value="ECO:0007669"/>
    <property type="project" value="InterPro"/>
</dbReference>
<protein>
    <recommendedName>
        <fullName evidence="5">Serpin domain-containing protein</fullName>
    </recommendedName>
</protein>
<dbReference type="EMBL" id="BTGU01000005">
    <property type="protein sequence ID" value="GMN35353.1"/>
    <property type="molecule type" value="Genomic_DNA"/>
</dbReference>
<dbReference type="InterPro" id="IPR000215">
    <property type="entry name" value="Serpin_fam"/>
</dbReference>
<keyword evidence="3" id="KW-0722">Serine protease inhibitor</keyword>
<dbReference type="InterPro" id="IPR023795">
    <property type="entry name" value="Serpin_CS"/>
</dbReference>
<dbReference type="InterPro" id="IPR042185">
    <property type="entry name" value="Serpin_sf_2"/>
</dbReference>
<evidence type="ECO:0000256" key="1">
    <source>
        <dbReference type="ARBA" id="ARBA00009500"/>
    </source>
</evidence>
<evidence type="ECO:0000256" key="2">
    <source>
        <dbReference type="ARBA" id="ARBA00022690"/>
    </source>
</evidence>
<dbReference type="InterPro" id="IPR036186">
    <property type="entry name" value="Serpin_sf"/>
</dbReference>
<evidence type="ECO:0000259" key="5">
    <source>
        <dbReference type="SMART" id="SM00093"/>
    </source>
</evidence>
<organism evidence="6 7">
    <name type="scientific">Ficus carica</name>
    <name type="common">Common fig</name>
    <dbReference type="NCBI Taxonomy" id="3494"/>
    <lineage>
        <taxon>Eukaryota</taxon>
        <taxon>Viridiplantae</taxon>
        <taxon>Streptophyta</taxon>
        <taxon>Embryophyta</taxon>
        <taxon>Tracheophyta</taxon>
        <taxon>Spermatophyta</taxon>
        <taxon>Magnoliopsida</taxon>
        <taxon>eudicotyledons</taxon>
        <taxon>Gunneridae</taxon>
        <taxon>Pentapetalae</taxon>
        <taxon>rosids</taxon>
        <taxon>fabids</taxon>
        <taxon>Rosales</taxon>
        <taxon>Moraceae</taxon>
        <taxon>Ficeae</taxon>
        <taxon>Ficus</taxon>
    </lineage>
</organism>
<dbReference type="SMART" id="SM00093">
    <property type="entry name" value="SERPIN"/>
    <property type="match status" value="1"/>
</dbReference>
<dbReference type="InterPro" id="IPR042178">
    <property type="entry name" value="Serpin_sf_1"/>
</dbReference>
<keyword evidence="2" id="KW-0646">Protease inhibitor</keyword>
<feature type="domain" description="Serpin" evidence="5">
    <location>
        <begin position="15"/>
        <end position="387"/>
    </location>
</feature>
<gene>
    <name evidence="6" type="ORF">TIFTF001_005242</name>
</gene>
<evidence type="ECO:0000256" key="3">
    <source>
        <dbReference type="ARBA" id="ARBA00022900"/>
    </source>
</evidence>
<reference evidence="6" key="1">
    <citation type="submission" date="2023-07" db="EMBL/GenBank/DDBJ databases">
        <title>draft genome sequence of fig (Ficus carica).</title>
        <authorList>
            <person name="Takahashi T."/>
            <person name="Nishimura K."/>
        </authorList>
    </citation>
    <scope>NUCLEOTIDE SEQUENCE</scope>
</reference>
<dbReference type="Gene3D" id="3.30.497.10">
    <property type="entry name" value="Antithrombin, subunit I, domain 2"/>
    <property type="match status" value="1"/>
</dbReference>
<dbReference type="Proteomes" id="UP001187192">
    <property type="component" value="Unassembled WGS sequence"/>
</dbReference>
<dbReference type="Gene3D" id="2.30.39.10">
    <property type="entry name" value="Alpha-1-antitrypsin, domain 1"/>
    <property type="match status" value="1"/>
</dbReference>
<comment type="similarity">
    <text evidence="1 4">Belongs to the serpin family.</text>
</comment>
<evidence type="ECO:0000313" key="6">
    <source>
        <dbReference type="EMBL" id="GMN35353.1"/>
    </source>
</evidence>
<dbReference type="Pfam" id="PF00079">
    <property type="entry name" value="Serpin"/>
    <property type="match status" value="1"/>
</dbReference>